<dbReference type="InterPro" id="IPR014777">
    <property type="entry name" value="4pyrrole_Mease_sub1"/>
</dbReference>
<dbReference type="SUPFAM" id="SSF69618">
    <property type="entry name" value="HemD-like"/>
    <property type="match status" value="1"/>
</dbReference>
<feature type="domain" description="Tetrapyrrole biosynthesis uroporphyrinogen III synthase" evidence="8">
    <location>
        <begin position="260"/>
        <end position="487"/>
    </location>
</feature>
<evidence type="ECO:0000256" key="4">
    <source>
        <dbReference type="ARBA" id="ARBA00022691"/>
    </source>
</evidence>
<name>A0A2Z4Y2N0_SUMC1</name>
<keyword evidence="3 6" id="KW-0808">Transferase</keyword>
<protein>
    <recommendedName>
        <fullName evidence="1">uroporphyrinogen-III C-methyltransferase</fullName>
        <ecNumber evidence="1">2.1.1.107</ecNumber>
    </recommendedName>
</protein>
<keyword evidence="4" id="KW-0949">S-adenosyl-L-methionine</keyword>
<organism evidence="9 10">
    <name type="scientific">Sumerlaea chitinivorans</name>
    <dbReference type="NCBI Taxonomy" id="2250252"/>
    <lineage>
        <taxon>Bacteria</taxon>
        <taxon>Candidatus Sumerlaeota</taxon>
        <taxon>Candidatus Sumerlaeia</taxon>
        <taxon>Candidatus Sumerlaeales</taxon>
        <taxon>Candidatus Sumerlaeaceae</taxon>
        <taxon>Candidatus Sumerlaea</taxon>
    </lineage>
</organism>
<dbReference type="Proteomes" id="UP000262583">
    <property type="component" value="Chromosome"/>
</dbReference>
<dbReference type="CDD" id="cd06578">
    <property type="entry name" value="HemD"/>
    <property type="match status" value="1"/>
</dbReference>
<dbReference type="GO" id="GO:0019354">
    <property type="term" value="P:siroheme biosynthetic process"/>
    <property type="evidence" value="ECO:0007669"/>
    <property type="project" value="InterPro"/>
</dbReference>
<comment type="similarity">
    <text evidence="6">Belongs to the precorrin methyltransferase family.</text>
</comment>
<dbReference type="GO" id="GO:0032259">
    <property type="term" value="P:methylation"/>
    <property type="evidence" value="ECO:0007669"/>
    <property type="project" value="UniProtKB-KW"/>
</dbReference>
<dbReference type="InterPro" id="IPR000878">
    <property type="entry name" value="4pyrrol_Mease"/>
</dbReference>
<dbReference type="InterPro" id="IPR035996">
    <property type="entry name" value="4pyrrol_Methylase_sf"/>
</dbReference>
<dbReference type="AlphaFoldDB" id="A0A2Z4Y2N0"/>
<dbReference type="GO" id="GO:0004852">
    <property type="term" value="F:uroporphyrinogen-III synthase activity"/>
    <property type="evidence" value="ECO:0007669"/>
    <property type="project" value="InterPro"/>
</dbReference>
<dbReference type="PANTHER" id="PTHR45790:SF3">
    <property type="entry name" value="S-ADENOSYL-L-METHIONINE-DEPENDENT UROPORPHYRINOGEN III METHYLTRANSFERASE, CHLOROPLASTIC"/>
    <property type="match status" value="1"/>
</dbReference>
<keyword evidence="5" id="KW-0627">Porphyrin biosynthesis</keyword>
<sequence length="511" mass="55335">MGAGPGDAGLLTLRGAECLARADVIVYDHLVNEALLCHASQNAERIYVGKRAGSHTMPQDEINKLLATHATQGKTVVRLKGGDPFLFGRGGEEALYLADHSVPFEVVPGVTSAIAVPAYAGIPVSQRGYNVSVHIITGHEAPEKSESDLDWKALARCEGTLVFLMGVANLDRIAKELIRHGRPSSTPCAVIRWGTLPEQTTVVAPLGEIAERVRAAQISPPAITVVGEVVRLREQLKWFERKPLFGVRVAVTRPPDQSRELIASLREAGADVLLTPTIEIHPRPLTEEVRKELELLHSYDWAVFTSANGVHIFFEYLGRMGQDARSLADLRIAAIGDKTAEALSQHGIHADVTPDRFVQEALASAIPVLSGDRVLIPRAAAARDALERDLTARGGKVRVLPLYDTRVCESGVTQLLRELREGRVHVVTFTSASTFESLAESAHDADLPQLLQNVLLASIGPITSAAITRKGCRVAIEASHHNAQGLAEAIIEFFTNERSRSALEETKEVSS</sequence>
<accession>A0A2Z4Y2N0</accession>
<dbReference type="EC" id="2.1.1.107" evidence="1"/>
<keyword evidence="2 6" id="KW-0489">Methyltransferase</keyword>
<dbReference type="Pfam" id="PF00590">
    <property type="entry name" value="TP_methylase"/>
    <property type="match status" value="1"/>
</dbReference>
<dbReference type="GO" id="GO:0004851">
    <property type="term" value="F:uroporphyrin-III C-methyltransferase activity"/>
    <property type="evidence" value="ECO:0007669"/>
    <property type="project" value="UniProtKB-EC"/>
</dbReference>
<evidence type="ECO:0000256" key="1">
    <source>
        <dbReference type="ARBA" id="ARBA00012162"/>
    </source>
</evidence>
<dbReference type="InterPro" id="IPR003043">
    <property type="entry name" value="Uropor_MeTrfase_CS"/>
</dbReference>
<dbReference type="InterPro" id="IPR003754">
    <property type="entry name" value="4pyrrol_synth_uPrphyn_synth"/>
</dbReference>
<dbReference type="Gene3D" id="3.40.50.10090">
    <property type="match status" value="2"/>
</dbReference>
<dbReference type="EMBL" id="CP030759">
    <property type="protein sequence ID" value="AXA35156.1"/>
    <property type="molecule type" value="Genomic_DNA"/>
</dbReference>
<dbReference type="NCBIfam" id="NF004790">
    <property type="entry name" value="PRK06136.1"/>
    <property type="match status" value="1"/>
</dbReference>
<dbReference type="KEGG" id="schv:BRCON_0379"/>
<dbReference type="FunFam" id="3.40.1010.10:FF:000001">
    <property type="entry name" value="Siroheme synthase"/>
    <property type="match status" value="1"/>
</dbReference>
<dbReference type="Gene3D" id="3.40.1010.10">
    <property type="entry name" value="Cobalt-precorrin-4 Transmethylase, Domain 1"/>
    <property type="match status" value="1"/>
</dbReference>
<dbReference type="NCBIfam" id="TIGR01469">
    <property type="entry name" value="cobA_cysG_Cterm"/>
    <property type="match status" value="1"/>
</dbReference>
<dbReference type="PROSITE" id="PS00840">
    <property type="entry name" value="SUMT_2"/>
    <property type="match status" value="1"/>
</dbReference>
<evidence type="ECO:0000313" key="9">
    <source>
        <dbReference type="EMBL" id="AXA35156.1"/>
    </source>
</evidence>
<feature type="domain" description="Tetrapyrrole methylase" evidence="7">
    <location>
        <begin position="2"/>
        <end position="210"/>
    </location>
</feature>
<dbReference type="Gene3D" id="3.30.950.10">
    <property type="entry name" value="Methyltransferase, Cobalt-precorrin-4 Transmethylase, Domain 2"/>
    <property type="match status" value="1"/>
</dbReference>
<dbReference type="InterPro" id="IPR006366">
    <property type="entry name" value="CobA/CysG_C"/>
</dbReference>
<evidence type="ECO:0000256" key="2">
    <source>
        <dbReference type="ARBA" id="ARBA00022603"/>
    </source>
</evidence>
<evidence type="ECO:0000259" key="8">
    <source>
        <dbReference type="Pfam" id="PF02602"/>
    </source>
</evidence>
<dbReference type="CDD" id="cd11642">
    <property type="entry name" value="SUMT"/>
    <property type="match status" value="1"/>
</dbReference>
<dbReference type="InterPro" id="IPR036108">
    <property type="entry name" value="4pyrrol_syn_uPrphyn_synt_sf"/>
</dbReference>
<proteinExistence type="inferred from homology"/>
<dbReference type="InterPro" id="IPR014776">
    <property type="entry name" value="4pyrrole_Mease_sub2"/>
</dbReference>
<dbReference type="Pfam" id="PF02602">
    <property type="entry name" value="HEM4"/>
    <property type="match status" value="1"/>
</dbReference>
<dbReference type="InterPro" id="IPR050161">
    <property type="entry name" value="Siro_Cobalamin_biosynth"/>
</dbReference>
<evidence type="ECO:0000256" key="6">
    <source>
        <dbReference type="RuleBase" id="RU003960"/>
    </source>
</evidence>
<dbReference type="PROSITE" id="PS00839">
    <property type="entry name" value="SUMT_1"/>
    <property type="match status" value="1"/>
</dbReference>
<gene>
    <name evidence="9" type="ORF">BRCON_0379</name>
</gene>
<evidence type="ECO:0000256" key="5">
    <source>
        <dbReference type="ARBA" id="ARBA00023244"/>
    </source>
</evidence>
<evidence type="ECO:0000256" key="3">
    <source>
        <dbReference type="ARBA" id="ARBA00022679"/>
    </source>
</evidence>
<dbReference type="FunFam" id="3.30.950.10:FF:000001">
    <property type="entry name" value="Siroheme synthase"/>
    <property type="match status" value="1"/>
</dbReference>
<evidence type="ECO:0000313" key="10">
    <source>
        <dbReference type="Proteomes" id="UP000262583"/>
    </source>
</evidence>
<evidence type="ECO:0000259" key="7">
    <source>
        <dbReference type="Pfam" id="PF00590"/>
    </source>
</evidence>
<reference evidence="9 10" key="1">
    <citation type="submission" date="2018-05" db="EMBL/GenBank/DDBJ databases">
        <title>A metagenomic window into the 2 km-deep terrestrial subsurface aquifer revealed taxonomically and functionally diverse microbial community comprising novel uncultured bacterial lineages.</title>
        <authorList>
            <person name="Kadnikov V.V."/>
            <person name="Mardanov A.V."/>
            <person name="Beletsky A.V."/>
            <person name="Banks D."/>
            <person name="Pimenov N.V."/>
            <person name="Frank Y.A."/>
            <person name="Karnachuk O.V."/>
            <person name="Ravin N.V."/>
        </authorList>
    </citation>
    <scope>NUCLEOTIDE SEQUENCE [LARGE SCALE GENOMIC DNA]</scope>
    <source>
        <strain evidence="9">BY</strain>
    </source>
</reference>
<dbReference type="SUPFAM" id="SSF53790">
    <property type="entry name" value="Tetrapyrrole methylase"/>
    <property type="match status" value="1"/>
</dbReference>
<dbReference type="PANTHER" id="PTHR45790">
    <property type="entry name" value="SIROHEME SYNTHASE-RELATED"/>
    <property type="match status" value="1"/>
</dbReference>